<keyword evidence="1" id="KW-0472">Membrane</keyword>
<dbReference type="AlphaFoldDB" id="A0A916JQG7"/>
<organism evidence="2 3">
    <name type="scientific">Parvicella tangerina</name>
    <dbReference type="NCBI Taxonomy" id="2829795"/>
    <lineage>
        <taxon>Bacteria</taxon>
        <taxon>Pseudomonadati</taxon>
        <taxon>Bacteroidota</taxon>
        <taxon>Flavobacteriia</taxon>
        <taxon>Flavobacteriales</taxon>
        <taxon>Parvicellaceae</taxon>
        <taxon>Parvicella</taxon>
    </lineage>
</organism>
<gene>
    <name evidence="2" type="ORF">CRYO30217_03273</name>
</gene>
<protein>
    <submittedName>
        <fullName evidence="2">Uncharacterized protein</fullName>
    </submittedName>
</protein>
<dbReference type="KEGG" id="ptan:CRYO30217_03273"/>
<evidence type="ECO:0000256" key="1">
    <source>
        <dbReference type="SAM" id="Phobius"/>
    </source>
</evidence>
<proteinExistence type="predicted"/>
<evidence type="ECO:0000313" key="2">
    <source>
        <dbReference type="EMBL" id="CAG5086775.1"/>
    </source>
</evidence>
<name>A0A916JQG7_9FLAO</name>
<accession>A0A916JQG7</accession>
<dbReference type="Proteomes" id="UP000683507">
    <property type="component" value="Chromosome"/>
</dbReference>
<dbReference type="RefSeq" id="WP_258543458.1">
    <property type="nucleotide sequence ID" value="NZ_OU015584.1"/>
</dbReference>
<keyword evidence="1" id="KW-0812">Transmembrane</keyword>
<dbReference type="EMBL" id="OU015584">
    <property type="protein sequence ID" value="CAG5086775.1"/>
    <property type="molecule type" value="Genomic_DNA"/>
</dbReference>
<keyword evidence="1" id="KW-1133">Transmembrane helix</keyword>
<reference evidence="2" key="1">
    <citation type="submission" date="2021-04" db="EMBL/GenBank/DDBJ databases">
        <authorList>
            <person name="Rodrigo-Torres L."/>
            <person name="Arahal R. D."/>
            <person name="Lucena T."/>
        </authorList>
    </citation>
    <scope>NUCLEOTIDE SEQUENCE</scope>
    <source>
        <strain evidence="2">AS29M-1</strain>
    </source>
</reference>
<feature type="transmembrane region" description="Helical" evidence="1">
    <location>
        <begin position="94"/>
        <end position="115"/>
    </location>
</feature>
<keyword evidence="3" id="KW-1185">Reference proteome</keyword>
<sequence length="150" mass="16739">MKSDPSRYIPNSTSSSEEWIAWHKQLKRWFSKTETNAYFVKFWNQRAGTGSVADTHSLREYMSSQGVELTTNWTGELSDVTHDVTDWFVSGLEWTRAIIIGTTILVMGIGAYYIIAQIKKGKTLNDAAQLAIAARTGGMLKGGMPQKMIG</sequence>
<evidence type="ECO:0000313" key="3">
    <source>
        <dbReference type="Proteomes" id="UP000683507"/>
    </source>
</evidence>